<dbReference type="Proteomes" id="UP000032740">
    <property type="component" value="Chromosome"/>
</dbReference>
<keyword evidence="1" id="KW-1133">Transmembrane helix</keyword>
<feature type="transmembrane region" description="Helical" evidence="1">
    <location>
        <begin position="323"/>
        <end position="342"/>
    </location>
</feature>
<feature type="transmembrane region" description="Helical" evidence="1">
    <location>
        <begin position="259"/>
        <end position="278"/>
    </location>
</feature>
<keyword evidence="4" id="KW-1185">Reference proteome</keyword>
<dbReference type="Pfam" id="PF00753">
    <property type="entry name" value="Lactamase_B"/>
    <property type="match status" value="1"/>
</dbReference>
<dbReference type="PANTHER" id="PTHR30619">
    <property type="entry name" value="DNA INTERNALIZATION/COMPETENCE PROTEIN COMEC/REC2"/>
    <property type="match status" value="1"/>
</dbReference>
<dbReference type="Gene3D" id="3.60.15.10">
    <property type="entry name" value="Ribonuclease Z/Hydroxyacylglutathione hydrolase-like"/>
    <property type="match status" value="1"/>
</dbReference>
<dbReference type="InterPro" id="IPR001279">
    <property type="entry name" value="Metallo-B-lactamas"/>
</dbReference>
<feature type="transmembrane region" description="Helical" evidence="1">
    <location>
        <begin position="223"/>
        <end position="247"/>
    </location>
</feature>
<dbReference type="EMBL" id="FO681347">
    <property type="protein sequence ID" value="CCV64283.1"/>
    <property type="molecule type" value="Genomic_DNA"/>
</dbReference>
<dbReference type="CDD" id="cd07731">
    <property type="entry name" value="ComA-like_MBL-fold"/>
    <property type="match status" value="1"/>
</dbReference>
<feature type="domain" description="Metallo-beta-lactamase" evidence="2">
    <location>
        <begin position="385"/>
        <end position="561"/>
    </location>
</feature>
<proteinExistence type="predicted"/>
<evidence type="ECO:0000259" key="2">
    <source>
        <dbReference type="SMART" id="SM00849"/>
    </source>
</evidence>
<dbReference type="STRING" id="1318466.BN85407060"/>
<reference evidence="3 4" key="1">
    <citation type="journal article" date="2013" name="J. Mol. Microbiol. Biotechnol.">
        <title>Analysis of the Complete Genomes of Acholeplasma brassicae , A. palmae and A. laidlawii and Their Comparison to the Obligate Parasites from ' Candidatus Phytoplasma'.</title>
        <authorList>
            <person name="Kube M."/>
            <person name="Siewert C."/>
            <person name="Migdoll A.M."/>
            <person name="Duduk B."/>
            <person name="Holz S."/>
            <person name="Rabus R."/>
            <person name="Seemuller E."/>
            <person name="Mitrovic J."/>
            <person name="Muller I."/>
            <person name="Buttner C."/>
            <person name="Reinhardt R."/>
        </authorList>
    </citation>
    <scope>NUCLEOTIDE SEQUENCE [LARGE SCALE GENOMIC DNA]</scope>
    <source>
        <strain evidence="3 4">J233</strain>
    </source>
</reference>
<dbReference type="SMART" id="SM00849">
    <property type="entry name" value="Lactamase_B"/>
    <property type="match status" value="1"/>
</dbReference>
<dbReference type="InterPro" id="IPR036866">
    <property type="entry name" value="RibonucZ/Hydroxyglut_hydro"/>
</dbReference>
<evidence type="ECO:0000313" key="4">
    <source>
        <dbReference type="Proteomes" id="UP000032740"/>
    </source>
</evidence>
<feature type="transmembrane region" description="Helical" evidence="1">
    <location>
        <begin position="179"/>
        <end position="198"/>
    </location>
</feature>
<keyword evidence="1" id="KW-0812">Transmembrane</keyword>
<dbReference type="InterPro" id="IPR052159">
    <property type="entry name" value="Competence_DNA_uptake"/>
</dbReference>
<gene>
    <name evidence="3" type="ORF">BN85407060</name>
</gene>
<feature type="transmembrane region" description="Helical" evidence="1">
    <location>
        <begin position="354"/>
        <end position="371"/>
    </location>
</feature>
<dbReference type="SUPFAM" id="SSF56281">
    <property type="entry name" value="Metallo-hydrolase/oxidoreductase"/>
    <property type="match status" value="1"/>
</dbReference>
<dbReference type="PANTHER" id="PTHR30619:SF7">
    <property type="entry name" value="BETA-LACTAMASE DOMAIN PROTEIN"/>
    <property type="match status" value="1"/>
</dbReference>
<evidence type="ECO:0000256" key="1">
    <source>
        <dbReference type="SAM" id="Phobius"/>
    </source>
</evidence>
<accession>U4KKT8</accession>
<keyword evidence="1" id="KW-0472">Membrane</keyword>
<protein>
    <submittedName>
        <fullName evidence="3">Competence protein, comEC-related</fullName>
    </submittedName>
</protein>
<feature type="transmembrane region" description="Helical" evidence="1">
    <location>
        <begin position="24"/>
        <end position="43"/>
    </location>
</feature>
<name>U4KKT8_ALTPJ</name>
<dbReference type="AlphaFoldDB" id="U4KKT8"/>
<dbReference type="HOGENOM" id="CLU_451028_0_0_14"/>
<organism evidence="3 4">
    <name type="scientific">Alteracholeplasma palmae (strain ATCC 49389 / J233)</name>
    <name type="common">Acholeplasma palmae</name>
    <dbReference type="NCBI Taxonomy" id="1318466"/>
    <lineage>
        <taxon>Bacteria</taxon>
        <taxon>Bacillati</taxon>
        <taxon>Mycoplasmatota</taxon>
        <taxon>Mollicutes</taxon>
        <taxon>Acholeplasmatales</taxon>
        <taxon>Acholeplasmataceae</taxon>
        <taxon>Acholeplasma</taxon>
    </lineage>
</organism>
<dbReference type="KEGG" id="apal:BN85407060"/>
<dbReference type="InterPro" id="IPR035681">
    <property type="entry name" value="ComA-like_MBL"/>
</dbReference>
<evidence type="ECO:0000313" key="3">
    <source>
        <dbReference type="EMBL" id="CCV64283.1"/>
    </source>
</evidence>
<sequence>MIHYYLFVFIMLWTLIKVRKNKNIIIAFIILSFIIITIYIFIVKINFLKYGMIIEINKNEYYNQYAVKLLFKKIDVMSKTEFDIGDVIKVSGKIIQYEKELNPRGFNQKYFHLGNQVIGYIKTNEIIKIGSFKLFRVREYTQDFSKNEYISYMLLFYIYYKVVDKICYYFDLEERYQNIVYLVLTIVLMILFKMHYYLEFKLILLGIKIKCGNILSYHEKNNLAFIILILYQPTYILNQGFIVYLIIKTLLGLTQNKKIIILTLIPFILYWNQSFSLYDLLNLSYRNLKAILYPIQFFWKDYSNSHMLHYLSMTKLQLESIRFIYFKPNEVYFIGYFSSLIFIFKHKKIRIRQIYTLILLLMIVMIKYIIIDLNNNWVVFLDVGQGDTAVMKKNHQIIVVDAFDQSIDFLKTNGISKVDYLILTHSDLDHIKNAQKMIDQFKVETLIVSFYDNGYDIHHNNVIKIKDYMYHEKTEITFFGPFEKLESKNNNSVCFKIKINNKTILFTGDIEKEAEKNYIKRYGNNLKANLLKVAHHGSNTSSTMEFINYVNPSHAIISVGKNNTYGLPDIDVINSLKKKGIKVFITSENHAVTYNYKIFKNDIN</sequence>